<dbReference type="OrthoDB" id="8859298at2759"/>
<dbReference type="AlphaFoldDB" id="A0A9Q1J527"/>
<organism evidence="2 3">
    <name type="scientific">Synaphobranchus kaupii</name>
    <name type="common">Kaup's arrowtooth eel</name>
    <dbReference type="NCBI Taxonomy" id="118154"/>
    <lineage>
        <taxon>Eukaryota</taxon>
        <taxon>Metazoa</taxon>
        <taxon>Chordata</taxon>
        <taxon>Craniata</taxon>
        <taxon>Vertebrata</taxon>
        <taxon>Euteleostomi</taxon>
        <taxon>Actinopterygii</taxon>
        <taxon>Neopterygii</taxon>
        <taxon>Teleostei</taxon>
        <taxon>Anguilliformes</taxon>
        <taxon>Synaphobranchidae</taxon>
        <taxon>Synaphobranchus</taxon>
    </lineage>
</organism>
<feature type="compositionally biased region" description="Basic residues" evidence="1">
    <location>
        <begin position="47"/>
        <end position="56"/>
    </location>
</feature>
<keyword evidence="3" id="KW-1185">Reference proteome</keyword>
<dbReference type="Proteomes" id="UP001152622">
    <property type="component" value="Chromosome 3"/>
</dbReference>
<name>A0A9Q1J527_SYNKA</name>
<evidence type="ECO:0000313" key="3">
    <source>
        <dbReference type="Proteomes" id="UP001152622"/>
    </source>
</evidence>
<comment type="caution">
    <text evidence="2">The sequence shown here is derived from an EMBL/GenBank/DDBJ whole genome shotgun (WGS) entry which is preliminary data.</text>
</comment>
<sequence>MAMFHIVEFVDRQEVEQTTVPARLKLPQAETNTDLQTAEEEDENNIPKKKRKKKPSIRFESDSDDEFTVKQTSKLPPAPKIKGPGFAIQSAIKKQMTNPEP</sequence>
<dbReference type="EMBL" id="JAINUF010000003">
    <property type="protein sequence ID" value="KAJ8368717.1"/>
    <property type="molecule type" value="Genomic_DNA"/>
</dbReference>
<reference evidence="2" key="1">
    <citation type="journal article" date="2023" name="Science">
        <title>Genome structures resolve the early diversification of teleost fishes.</title>
        <authorList>
            <person name="Parey E."/>
            <person name="Louis A."/>
            <person name="Montfort J."/>
            <person name="Bouchez O."/>
            <person name="Roques C."/>
            <person name="Iampietro C."/>
            <person name="Lluch J."/>
            <person name="Castinel A."/>
            <person name="Donnadieu C."/>
            <person name="Desvignes T."/>
            <person name="Floi Bucao C."/>
            <person name="Jouanno E."/>
            <person name="Wen M."/>
            <person name="Mejri S."/>
            <person name="Dirks R."/>
            <person name="Jansen H."/>
            <person name="Henkel C."/>
            <person name="Chen W.J."/>
            <person name="Zahm M."/>
            <person name="Cabau C."/>
            <person name="Klopp C."/>
            <person name="Thompson A.W."/>
            <person name="Robinson-Rechavi M."/>
            <person name="Braasch I."/>
            <person name="Lecointre G."/>
            <person name="Bobe J."/>
            <person name="Postlethwait J.H."/>
            <person name="Berthelot C."/>
            <person name="Roest Crollius H."/>
            <person name="Guiguen Y."/>
        </authorList>
    </citation>
    <scope>NUCLEOTIDE SEQUENCE</scope>
    <source>
        <strain evidence="2">WJC10195</strain>
    </source>
</reference>
<gene>
    <name evidence="2" type="ORF">SKAU_G00087450</name>
</gene>
<accession>A0A9Q1J527</accession>
<feature type="region of interest" description="Disordered" evidence="1">
    <location>
        <begin position="21"/>
        <end position="86"/>
    </location>
</feature>
<evidence type="ECO:0000256" key="1">
    <source>
        <dbReference type="SAM" id="MobiDB-lite"/>
    </source>
</evidence>
<protein>
    <submittedName>
        <fullName evidence="2">Uncharacterized protein</fullName>
    </submittedName>
</protein>
<proteinExistence type="predicted"/>
<evidence type="ECO:0000313" key="2">
    <source>
        <dbReference type="EMBL" id="KAJ8368717.1"/>
    </source>
</evidence>